<evidence type="ECO:0000313" key="2">
    <source>
        <dbReference type="EMBL" id="MBG0565482.1"/>
    </source>
</evidence>
<evidence type="ECO:0000313" key="3">
    <source>
        <dbReference type="Proteomes" id="UP000598146"/>
    </source>
</evidence>
<reference evidence="2" key="1">
    <citation type="submission" date="2020-11" db="EMBL/GenBank/DDBJ databases">
        <title>Isolation and identification of active actinomycetes.</title>
        <authorList>
            <person name="Sun X."/>
        </authorList>
    </citation>
    <scope>NUCLEOTIDE SEQUENCE</scope>
    <source>
        <strain evidence="2">NEAU-A11</strain>
    </source>
</reference>
<feature type="signal peptide" evidence="1">
    <location>
        <begin position="1"/>
        <end position="29"/>
    </location>
</feature>
<dbReference type="RefSeq" id="WP_196417258.1">
    <property type="nucleotide sequence ID" value="NZ_JADQTO010000015.1"/>
</dbReference>
<sequence>MRIGTVTGLALVAASVAAAVVLSTTPEVAAPEEPSNLTLVVTAEKPDCPAEYL</sequence>
<organism evidence="2 3">
    <name type="scientific">Actinoplanes aureus</name>
    <dbReference type="NCBI Taxonomy" id="2792083"/>
    <lineage>
        <taxon>Bacteria</taxon>
        <taxon>Bacillati</taxon>
        <taxon>Actinomycetota</taxon>
        <taxon>Actinomycetes</taxon>
        <taxon>Micromonosporales</taxon>
        <taxon>Micromonosporaceae</taxon>
        <taxon>Actinoplanes</taxon>
    </lineage>
</organism>
<feature type="chain" id="PRO_5038101982" evidence="1">
    <location>
        <begin position="30"/>
        <end position="53"/>
    </location>
</feature>
<dbReference type="EMBL" id="JADQTO010000015">
    <property type="protein sequence ID" value="MBG0565482.1"/>
    <property type="molecule type" value="Genomic_DNA"/>
</dbReference>
<dbReference type="AlphaFoldDB" id="A0A931G073"/>
<gene>
    <name evidence="2" type="ORF">I4J89_28915</name>
</gene>
<keyword evidence="3" id="KW-1185">Reference proteome</keyword>
<proteinExistence type="predicted"/>
<accession>A0A931G073</accession>
<dbReference type="Proteomes" id="UP000598146">
    <property type="component" value="Unassembled WGS sequence"/>
</dbReference>
<name>A0A931G073_9ACTN</name>
<evidence type="ECO:0000256" key="1">
    <source>
        <dbReference type="SAM" id="SignalP"/>
    </source>
</evidence>
<keyword evidence="1" id="KW-0732">Signal</keyword>
<protein>
    <submittedName>
        <fullName evidence="2">Uncharacterized protein</fullName>
    </submittedName>
</protein>
<comment type="caution">
    <text evidence="2">The sequence shown here is derived from an EMBL/GenBank/DDBJ whole genome shotgun (WGS) entry which is preliminary data.</text>
</comment>